<dbReference type="PROSITE" id="PS52016">
    <property type="entry name" value="TONB_DEPENDENT_REC_3"/>
    <property type="match status" value="1"/>
</dbReference>
<evidence type="ECO:0000256" key="9">
    <source>
        <dbReference type="ARBA" id="ARBA00023170"/>
    </source>
</evidence>
<keyword evidence="4 11" id="KW-1134">Transmembrane beta strand</keyword>
<evidence type="ECO:0000313" key="16">
    <source>
        <dbReference type="EMBL" id="UXZ04177.1"/>
    </source>
</evidence>
<dbReference type="PANTHER" id="PTHR30069:SF54">
    <property type="entry name" value="TRANSFERRIN-BINDING PROTEIN A"/>
    <property type="match status" value="1"/>
</dbReference>
<feature type="chain" id="PRO_5047115728" evidence="13">
    <location>
        <begin position="29"/>
        <end position="932"/>
    </location>
</feature>
<dbReference type="PANTHER" id="PTHR30069">
    <property type="entry name" value="TONB-DEPENDENT OUTER MEMBRANE RECEPTOR"/>
    <property type="match status" value="1"/>
</dbReference>
<dbReference type="NCBIfam" id="TIGR01786">
    <property type="entry name" value="TonB-hemlactrns"/>
    <property type="match status" value="1"/>
</dbReference>
<dbReference type="EMBL" id="CP089977">
    <property type="protein sequence ID" value="UXZ04177.1"/>
    <property type="molecule type" value="Genomic_DNA"/>
</dbReference>
<evidence type="ECO:0000313" key="17">
    <source>
        <dbReference type="Proteomes" id="UP001063782"/>
    </source>
</evidence>
<comment type="similarity">
    <text evidence="2 11 12">Belongs to the TonB-dependent receptor family.</text>
</comment>
<dbReference type="Pfam" id="PF07715">
    <property type="entry name" value="Plug"/>
    <property type="match status" value="1"/>
</dbReference>
<evidence type="ECO:0000259" key="15">
    <source>
        <dbReference type="Pfam" id="PF07715"/>
    </source>
</evidence>
<keyword evidence="9 16" id="KW-0675">Receptor</keyword>
<evidence type="ECO:0000256" key="11">
    <source>
        <dbReference type="PROSITE-ProRule" id="PRU01360"/>
    </source>
</evidence>
<gene>
    <name evidence="16" type="ORF">LU297_06050</name>
</gene>
<dbReference type="Gene3D" id="2.170.130.10">
    <property type="entry name" value="TonB-dependent receptor, plug domain"/>
    <property type="match status" value="1"/>
</dbReference>
<evidence type="ECO:0000256" key="13">
    <source>
        <dbReference type="SAM" id="SignalP"/>
    </source>
</evidence>
<feature type="domain" description="TonB-dependent receptor plug" evidence="15">
    <location>
        <begin position="74"/>
        <end position="182"/>
    </location>
</feature>
<organism evidence="16 17">
    <name type="scientific">Moraxella nasicaprae</name>
    <dbReference type="NCBI Taxonomy" id="2904122"/>
    <lineage>
        <taxon>Bacteria</taxon>
        <taxon>Pseudomonadati</taxon>
        <taxon>Pseudomonadota</taxon>
        <taxon>Gammaproteobacteria</taxon>
        <taxon>Moraxellales</taxon>
        <taxon>Moraxellaceae</taxon>
        <taxon>Moraxella</taxon>
    </lineage>
</organism>
<dbReference type="InterPro" id="IPR010948">
    <property type="entry name" value="TonB_lacto/transferrin_rcpt"/>
</dbReference>
<dbReference type="Gene3D" id="2.40.170.20">
    <property type="entry name" value="TonB-dependent receptor, beta-barrel domain"/>
    <property type="match status" value="1"/>
</dbReference>
<evidence type="ECO:0000256" key="6">
    <source>
        <dbReference type="ARBA" id="ARBA00022729"/>
    </source>
</evidence>
<dbReference type="InterPro" id="IPR039426">
    <property type="entry name" value="TonB-dep_rcpt-like"/>
</dbReference>
<dbReference type="InterPro" id="IPR012910">
    <property type="entry name" value="Plug_dom"/>
</dbReference>
<dbReference type="CDD" id="cd01347">
    <property type="entry name" value="ligand_gated_channel"/>
    <property type="match status" value="1"/>
</dbReference>
<evidence type="ECO:0000256" key="8">
    <source>
        <dbReference type="ARBA" id="ARBA00023136"/>
    </source>
</evidence>
<protein>
    <submittedName>
        <fullName evidence="16">Lactoferrin/transferrin family TonB-dependent receptor</fullName>
    </submittedName>
</protein>
<dbReference type="RefSeq" id="WP_263075659.1">
    <property type="nucleotide sequence ID" value="NZ_CP089977.1"/>
</dbReference>
<evidence type="ECO:0000256" key="12">
    <source>
        <dbReference type="RuleBase" id="RU003357"/>
    </source>
</evidence>
<feature type="signal peptide" evidence="13">
    <location>
        <begin position="1"/>
        <end position="28"/>
    </location>
</feature>
<dbReference type="InterPro" id="IPR036942">
    <property type="entry name" value="Beta-barrel_TonB_sf"/>
</dbReference>
<evidence type="ECO:0000256" key="4">
    <source>
        <dbReference type="ARBA" id="ARBA00022452"/>
    </source>
</evidence>
<comment type="subcellular location">
    <subcellularLocation>
        <location evidence="1 11">Cell outer membrane</location>
        <topology evidence="1 11">Multi-pass membrane protein</topology>
    </subcellularLocation>
</comment>
<evidence type="ECO:0000259" key="14">
    <source>
        <dbReference type="Pfam" id="PF00593"/>
    </source>
</evidence>
<reference evidence="16" key="1">
    <citation type="submission" date="2021-12" db="EMBL/GenBank/DDBJ databases">
        <title>taxonomy of Moraxella sp. ZY201224.</title>
        <authorList>
            <person name="Li F."/>
        </authorList>
    </citation>
    <scope>NUCLEOTIDE SEQUENCE</scope>
    <source>
        <strain evidence="16">ZY201224</strain>
    </source>
</reference>
<name>A0ABY6F261_9GAMM</name>
<evidence type="ECO:0000256" key="1">
    <source>
        <dbReference type="ARBA" id="ARBA00004571"/>
    </source>
</evidence>
<evidence type="ECO:0000256" key="2">
    <source>
        <dbReference type="ARBA" id="ARBA00009810"/>
    </source>
</evidence>
<dbReference type="InterPro" id="IPR037066">
    <property type="entry name" value="Plug_dom_sf"/>
</dbReference>
<feature type="domain" description="TonB-dependent receptor-like beta-barrel" evidence="14">
    <location>
        <begin position="381"/>
        <end position="886"/>
    </location>
</feature>
<keyword evidence="3 11" id="KW-0813">Transport</keyword>
<keyword evidence="8 11" id="KW-0472">Membrane</keyword>
<keyword evidence="5 11" id="KW-0812">Transmembrane</keyword>
<accession>A0ABY6F261</accession>
<dbReference type="InterPro" id="IPR010949">
    <property type="entry name" value="TonB_Hb/transfer/lactofer_rcpt"/>
</dbReference>
<dbReference type="NCBIfam" id="TIGR01776">
    <property type="entry name" value="TonB-tbp-lbp"/>
    <property type="match status" value="1"/>
</dbReference>
<dbReference type="InterPro" id="IPR000531">
    <property type="entry name" value="Beta-barrel_TonB"/>
</dbReference>
<keyword evidence="17" id="KW-1185">Reference proteome</keyword>
<dbReference type="Pfam" id="PF00593">
    <property type="entry name" value="TonB_dep_Rec_b-barrel"/>
    <property type="match status" value="1"/>
</dbReference>
<sequence length="932" mass="103933">MKTTQYRLTRLSIAICAVIAGGAMPAFAQDGIDANQMNAAHAQTQADEVNLGEAKLVIKKKTTKKSEETTGLGKTVKTADDISEQQILSVRDLVRDTPGVAVVEQGRGASSGYTIRGMDKNRVAVTVDGISQAQSYLVQKRQTGEGREGSGAINEIELENVSAVQISQGASGVESGSGALGGGVSFRTKSVDDVLDDGQKFTTFYKGAYASRDKQALHSAGFAFKHQGFDGLVQYTDRTKEAVKPHKDIFKTTHGVWRWGATADDVANGGVALDKYRFVLVEECPNYDTQLDGCTIKQKAQSKPVFEKINAKDYTGKNRVLGDPMDYESKSYLVKLGHDFNPSHRLEAVYEQTEQHYNTRDMTKEAYHLIDSKGVGVLGASRNIYLGDKVHEALYTPAGVAGYWTQTRFVDEKHEKDRLGLSYQFNRATKTGLFDEAKFSIDQQTVDIDNFAFEKYCSAYPSVDKHCVPSADKPNSGEKTNRTLYQEKHHLLRADFGKLIDGKTIRHRLSAGLGVDKFKSTRTIKDIHERAYKLNYNFVKDKGDVEVWSIKDATLVHDDICKDQQFGLGEARKCGSSIITGHNFYANIKDTIHVGDVADISLGVRQDIHRFDSDDDWTGTGKYKNTSWNVGLVVKPTESLDILYRASSGYRVPSFKELFGYRLDGVTKEDVATPPFDRQFRHERTNVRPEKALNQEFGFSLKQAWGNLDVSYFDNRYKDLIDLTLKSYPGVNLAAATNNIWAYRNYQDVHLNGITVGGKLYFNALSDKLPSGLSGRLAYLKTKVKSNKLKDVFVNADGYFLDTITPTRYVLGLDYVSDDDRWGWGAVMTITAAKDANELKTTAQVPSGQEYQRQATKAHSRSWQTLDLSAFYRPNQYMTVRGSVQNALNHRYSTWESLRQTSITSGNAHEQDSLNQYAAAGRNFVVSVELKY</sequence>
<evidence type="ECO:0000256" key="7">
    <source>
        <dbReference type="ARBA" id="ARBA00023077"/>
    </source>
</evidence>
<dbReference type="Proteomes" id="UP001063782">
    <property type="component" value="Chromosome"/>
</dbReference>
<proteinExistence type="inferred from homology"/>
<keyword evidence="6 13" id="KW-0732">Signal</keyword>
<dbReference type="SUPFAM" id="SSF56935">
    <property type="entry name" value="Porins"/>
    <property type="match status" value="1"/>
</dbReference>
<evidence type="ECO:0000256" key="3">
    <source>
        <dbReference type="ARBA" id="ARBA00022448"/>
    </source>
</evidence>
<evidence type="ECO:0000256" key="10">
    <source>
        <dbReference type="ARBA" id="ARBA00023237"/>
    </source>
</evidence>
<evidence type="ECO:0000256" key="5">
    <source>
        <dbReference type="ARBA" id="ARBA00022692"/>
    </source>
</evidence>
<keyword evidence="10 11" id="KW-0998">Cell outer membrane</keyword>
<keyword evidence="7 12" id="KW-0798">TonB box</keyword>